<feature type="compositionally biased region" description="Basic and acidic residues" evidence="1">
    <location>
        <begin position="1"/>
        <end position="24"/>
    </location>
</feature>
<feature type="compositionally biased region" description="Basic and acidic residues" evidence="1">
    <location>
        <begin position="31"/>
        <end position="48"/>
    </location>
</feature>
<feature type="region of interest" description="Disordered" evidence="1">
    <location>
        <begin position="1"/>
        <end position="48"/>
    </location>
</feature>
<dbReference type="EMBL" id="OJIN01000176">
    <property type="protein sequence ID" value="SPD74833.1"/>
    <property type="molecule type" value="Genomic_DNA"/>
</dbReference>
<organism evidence="2">
    <name type="scientific">uncultured Desulfobacterium sp</name>
    <dbReference type="NCBI Taxonomy" id="201089"/>
    <lineage>
        <taxon>Bacteria</taxon>
        <taxon>Pseudomonadati</taxon>
        <taxon>Thermodesulfobacteriota</taxon>
        <taxon>Desulfobacteria</taxon>
        <taxon>Desulfobacterales</taxon>
        <taxon>Desulfobacteriaceae</taxon>
        <taxon>Desulfobacterium</taxon>
        <taxon>environmental samples</taxon>
    </lineage>
</organism>
<protein>
    <submittedName>
        <fullName evidence="2">Uncharacterized protein</fullName>
    </submittedName>
</protein>
<reference evidence="2" key="1">
    <citation type="submission" date="2018-01" db="EMBL/GenBank/DDBJ databases">
        <authorList>
            <person name="Regsiter A."/>
            <person name="William W."/>
        </authorList>
    </citation>
    <scope>NUCLEOTIDE SEQUENCE</scope>
    <source>
        <strain evidence="2">TRIP AH-1</strain>
    </source>
</reference>
<proteinExistence type="predicted"/>
<evidence type="ECO:0000313" key="2">
    <source>
        <dbReference type="EMBL" id="SPD74833.1"/>
    </source>
</evidence>
<sequence length="48" mass="5844">MNTTERDMTIRSNEDRRSGYDRRRFSYTGHIPERRASQERRSGIDRRA</sequence>
<dbReference type="AlphaFoldDB" id="A0A445MZH7"/>
<gene>
    <name evidence="2" type="ORF">PITCH_A350042</name>
</gene>
<name>A0A445MZH7_9BACT</name>
<accession>A0A445MZH7</accession>
<evidence type="ECO:0000256" key="1">
    <source>
        <dbReference type="SAM" id="MobiDB-lite"/>
    </source>
</evidence>